<feature type="chain" id="PRO_5027545563" description="DUF1501 domain-containing protein" evidence="1">
    <location>
        <begin position="21"/>
        <end position="451"/>
    </location>
</feature>
<evidence type="ECO:0008006" key="3">
    <source>
        <dbReference type="Google" id="ProtNLM"/>
    </source>
</evidence>
<evidence type="ECO:0000256" key="1">
    <source>
        <dbReference type="SAM" id="SignalP"/>
    </source>
</evidence>
<reference evidence="2" key="1">
    <citation type="submission" date="2020-01" db="EMBL/GenBank/DDBJ databases">
        <authorList>
            <person name="Meier V. D."/>
            <person name="Meier V D."/>
        </authorList>
    </citation>
    <scope>NUCLEOTIDE SEQUENCE</scope>
    <source>
        <strain evidence="2">HLG_WM_MAG_09</strain>
    </source>
</reference>
<accession>A0A6S6SHD6</accession>
<protein>
    <recommendedName>
        <fullName evidence="3">DUF1501 domain-containing protein</fullName>
    </recommendedName>
</protein>
<proteinExistence type="predicted"/>
<sequence length="451" mass="48872">MNRRLFLQNLISLSAGSSFASPLFSAAHAAESNTPNDFKALVCIMQMGGNDSANMIVPRSTAEYNTYAESRPSIALPVDGLLPITPRTANQGDFGLHPKLTDVQRLFGQDKAAIIANVGTLLEPTTKEAVDNNTAALPPYLFSHSTQRDIWQSATPFDSVVQSGWAGRMIDQFTTPGGRLIPPSLSISGSNYWQSGTQNGTYRLQPTGTTPQYGISPGSHERRAFSQLLGLSDYKNMYANLHGQAQKNAVKIGEAINDILLDLPSLSEFGFDTEDKLSSSLRITAQMIIANQQLSDLQLPRLTFYVSQGGYDTHNDQLTEHTELYASLNASIHAFITALEHYGLNDSVTTFTASDFGRTISANEDGTDHGWGGHHLIFGGAVKGGDIYGTMPDLALDGANIVKKGRLLPGVSTEQYAATLCKWFGVPDTQLPVVLPMLANFDETDLGFMRT</sequence>
<gene>
    <name evidence="2" type="ORF">HELGO_WM29766</name>
</gene>
<evidence type="ECO:0000313" key="2">
    <source>
        <dbReference type="EMBL" id="CAA6804374.1"/>
    </source>
</evidence>
<feature type="signal peptide" evidence="1">
    <location>
        <begin position="1"/>
        <end position="20"/>
    </location>
</feature>
<dbReference type="AlphaFoldDB" id="A0A6S6SHD6"/>
<dbReference type="EMBL" id="CACVAT010000064">
    <property type="protein sequence ID" value="CAA6804374.1"/>
    <property type="molecule type" value="Genomic_DNA"/>
</dbReference>
<dbReference type="PANTHER" id="PTHR43737:SF1">
    <property type="entry name" value="DUF1501 DOMAIN-CONTAINING PROTEIN"/>
    <property type="match status" value="1"/>
</dbReference>
<keyword evidence="1" id="KW-0732">Signal</keyword>
<dbReference type="InterPro" id="IPR010869">
    <property type="entry name" value="DUF1501"/>
</dbReference>
<organism evidence="2">
    <name type="scientific">uncultured Thiotrichaceae bacterium</name>
    <dbReference type="NCBI Taxonomy" id="298394"/>
    <lineage>
        <taxon>Bacteria</taxon>
        <taxon>Pseudomonadati</taxon>
        <taxon>Pseudomonadota</taxon>
        <taxon>Gammaproteobacteria</taxon>
        <taxon>Thiotrichales</taxon>
        <taxon>Thiotrichaceae</taxon>
        <taxon>environmental samples</taxon>
    </lineage>
</organism>
<dbReference type="PANTHER" id="PTHR43737">
    <property type="entry name" value="BLL7424 PROTEIN"/>
    <property type="match status" value="1"/>
</dbReference>
<name>A0A6S6SHD6_9GAMM</name>
<dbReference type="Pfam" id="PF07394">
    <property type="entry name" value="DUF1501"/>
    <property type="match status" value="1"/>
</dbReference>